<sequence>MEIPIFHPLQLVDREIQVASDGEGNTIALFADPSPNRDLAAVFFDPNLQQVSRISSMTMESHTTRVLFWDDRFVIGSDMGGGLAGEGTIFFRHVAIDGTGLTDEFHANHRLLERHKWHQAFEMKPNFERSHFAAFFTGEDIGEDTEINESELNEWLLFLDVFRNPNATPESHVFKLVRPVSHNDEPDYDQELHPTMAWRTDGNLLLAWFELNEGNRILYWGIYNRDTREFDHFHTRDLGENLGNVGNDFWEQELQAYANEDGQTVLLWQDDHNRIRGMRLDTEGTQIGSDITYLDGEFSFRQFRAVMRENGELLLVGEAGGSDIQIRHFADNGDPRGPWLSPATDDIARTVDVTLLDNDSFLIAWSAGPGIRGSSAFLQSYEFTCATIAAPDAPTSICEGDNLTITPEVFANTPVPTFQWFRDDVAIPGATSATLQINGITLAEGGTYALEITDGPTCTERFTITELTVDPLGQVPTATLDTLQTTFCDGDTVSVEATFTNEGSTPRLQWFRNGIEQFDAEDQNPLVILDPIDGMQIHAVITNGCNPGSPGTSNTLAFTLADDVPVDVAVFTNSFTICAGANTTFTAIPEAPVTSPTYQWQVNGMDVGTDSDTFMTSTLADGDEITVILTSGQCQPRTAPVQTVRVDPSGALDATIALDAETCTTEFRFESDLDNVGLLTTYQWQVNGADFEGATETTFNPQTLQEGDLVTLIVTTPCGTNSPFTSNAILISTADDDNDLAIDTCDNCPGLFNPGQSDIDGDGVGDACNDAIDADGDDWSDAIDNCPNTFNPAQNDLDGDGTGDACNDAVDSDGDDWADALDNCPNTHNPGQADVDGDSVGDACNDALDSDGDDWADALDNCPNTHNAGQSDVDFDGVGDACNDALDADGDDWADAVDNCPNTANPGQSDVDGDGVGDACNDALDSDGDEHADAVDNCPNTHNPGQSDVDGDGMGDACNDAIDSDGDDWADALDNCPNTFNPGQSDLDRDGTGDACNGAIDSDGDGYADAVDNCPNIANPSQSDRDLDGVGDACNDAADSDGDEYADAIDNCPNTFNPSQSDVDADGVGDACNDAIDSDGDDHADGVDNCPNTFNPSQTDLDGDGVGDACNDAIDSDGDDYADAVDNCPNTHNPSQTDLDRDGIGDVCNDAVDADGDDYADGIDNCPAVFNPGQSDIDGDGVGDACNDGVDSDGDEWADALDNCPTVFNPGQWDGNGNGIGFACEIMPRVSQWPALSLLDILRTESP</sequence>
<dbReference type="InterPro" id="IPR036179">
    <property type="entry name" value="Ig-like_dom_sf"/>
</dbReference>
<feature type="region of interest" description="Disordered" evidence="3">
    <location>
        <begin position="897"/>
        <end position="996"/>
    </location>
</feature>
<evidence type="ECO:0000313" key="5">
    <source>
        <dbReference type="Proteomes" id="UP000663929"/>
    </source>
</evidence>
<evidence type="ECO:0000256" key="2">
    <source>
        <dbReference type="ARBA" id="ARBA00022837"/>
    </source>
</evidence>
<keyword evidence="5" id="KW-1185">Reference proteome</keyword>
<feature type="region of interest" description="Disordered" evidence="3">
    <location>
        <begin position="1121"/>
        <end position="1143"/>
    </location>
</feature>
<dbReference type="GO" id="GO:0007155">
    <property type="term" value="P:cell adhesion"/>
    <property type="evidence" value="ECO:0007669"/>
    <property type="project" value="InterPro"/>
</dbReference>
<dbReference type="InterPro" id="IPR003367">
    <property type="entry name" value="Thrombospondin_3-like_rpt"/>
</dbReference>
<accession>A0A8A4THX0</accession>
<feature type="compositionally biased region" description="Polar residues" evidence="3">
    <location>
        <begin position="1090"/>
        <end position="1100"/>
    </location>
</feature>
<dbReference type="SUPFAM" id="SSF103647">
    <property type="entry name" value="TSP type-3 repeat"/>
    <property type="match status" value="4"/>
</dbReference>
<evidence type="ECO:0000256" key="3">
    <source>
        <dbReference type="SAM" id="MobiDB-lite"/>
    </source>
</evidence>
<dbReference type="FunFam" id="4.10.1080.10:FF:000001">
    <property type="entry name" value="Thrombospondin 3"/>
    <property type="match status" value="3"/>
</dbReference>
<feature type="compositionally biased region" description="Polar residues" evidence="3">
    <location>
        <begin position="1052"/>
        <end position="1062"/>
    </location>
</feature>
<dbReference type="GO" id="GO:0005509">
    <property type="term" value="F:calcium ion binding"/>
    <property type="evidence" value="ECO:0007669"/>
    <property type="project" value="InterPro"/>
</dbReference>
<dbReference type="EMBL" id="CP071793">
    <property type="protein sequence ID" value="QTD48421.1"/>
    <property type="molecule type" value="Genomic_DNA"/>
</dbReference>
<evidence type="ECO:0000313" key="4">
    <source>
        <dbReference type="EMBL" id="QTD48421.1"/>
    </source>
</evidence>
<protein>
    <submittedName>
        <fullName evidence="4">Thrombospondin type 3 repeat-containing protein</fullName>
    </submittedName>
</protein>
<dbReference type="PANTHER" id="PTHR10199">
    <property type="entry name" value="THROMBOSPONDIN"/>
    <property type="match status" value="1"/>
</dbReference>
<dbReference type="Proteomes" id="UP000663929">
    <property type="component" value="Chromosome"/>
</dbReference>
<dbReference type="RefSeq" id="WP_237378072.1">
    <property type="nucleotide sequence ID" value="NZ_CP071793.1"/>
</dbReference>
<organism evidence="4 5">
    <name type="scientific">Sulfidibacter corallicola</name>
    <dbReference type="NCBI Taxonomy" id="2818388"/>
    <lineage>
        <taxon>Bacteria</taxon>
        <taxon>Pseudomonadati</taxon>
        <taxon>Acidobacteriota</taxon>
        <taxon>Holophagae</taxon>
        <taxon>Acanthopleuribacterales</taxon>
        <taxon>Acanthopleuribacteraceae</taxon>
        <taxon>Sulfidibacter</taxon>
    </lineage>
</organism>
<keyword evidence="2" id="KW-0106">Calcium</keyword>
<dbReference type="SUPFAM" id="SSF48726">
    <property type="entry name" value="Immunoglobulin"/>
    <property type="match status" value="1"/>
</dbReference>
<dbReference type="PANTHER" id="PTHR10199:SF100">
    <property type="entry name" value="THROMBOSPONDIN, ISOFORM A"/>
    <property type="match status" value="1"/>
</dbReference>
<keyword evidence="1" id="KW-0732">Signal</keyword>
<evidence type="ECO:0000256" key="1">
    <source>
        <dbReference type="ARBA" id="ARBA00022729"/>
    </source>
</evidence>
<dbReference type="AlphaFoldDB" id="A0A8A4THX0"/>
<feature type="compositionally biased region" description="Polar residues" evidence="3">
    <location>
        <begin position="1128"/>
        <end position="1137"/>
    </location>
</feature>
<dbReference type="InterPro" id="IPR013783">
    <property type="entry name" value="Ig-like_fold"/>
</dbReference>
<feature type="compositionally biased region" description="Acidic residues" evidence="3">
    <location>
        <begin position="1038"/>
        <end position="1047"/>
    </location>
</feature>
<proteinExistence type="predicted"/>
<dbReference type="KEGG" id="scor:J3U87_22810"/>
<dbReference type="Gene3D" id="2.60.40.10">
    <property type="entry name" value="Immunoglobulins"/>
    <property type="match status" value="1"/>
</dbReference>
<name>A0A8A4THX0_SULCO</name>
<dbReference type="Gene3D" id="4.10.1080.10">
    <property type="entry name" value="TSP type-3 repeat"/>
    <property type="match status" value="6"/>
</dbReference>
<dbReference type="InterPro" id="IPR028974">
    <property type="entry name" value="TSP_type-3_rpt"/>
</dbReference>
<feature type="region of interest" description="Disordered" evidence="3">
    <location>
        <begin position="1011"/>
        <end position="1102"/>
    </location>
</feature>
<reference evidence="4" key="1">
    <citation type="submission" date="2021-03" db="EMBL/GenBank/DDBJ databases">
        <title>Acanthopleuribacteraceae sp. M133.</title>
        <authorList>
            <person name="Wang G."/>
        </authorList>
    </citation>
    <scope>NUCLEOTIDE SEQUENCE</scope>
    <source>
        <strain evidence="4">M133</strain>
    </source>
</reference>
<feature type="compositionally biased region" description="Acidic residues" evidence="3">
    <location>
        <begin position="962"/>
        <end position="971"/>
    </location>
</feature>
<dbReference type="Pfam" id="PF02412">
    <property type="entry name" value="TSP_3"/>
    <property type="match status" value="12"/>
</dbReference>
<gene>
    <name evidence="4" type="ORF">J3U87_22810</name>
</gene>